<sequence length="444" mass="49423">MIKYAVAGASNEGEPMVLAAPHHVAALTEETRAKVTSFKLESVSLGTLTGYASAQLEMMESLPNDIGFLPYSEALGGSSTGCGLTPAVRDLLLRTVRAELDQDMLTQTNLDSLYFSGKVMDKFAQIVFVAKYILQDDKLARMGLTNLKAAFSVFAENQQQSALVYDLTWRGLVSKAGMGNDNPMVDFGSAYYNDHHFHYGYFIHAAAVIGKLDYDLANGTWVRDNKAFVNSLVRDVANPSGDDKYFAVWRSFDWYAGHSWAKGLFVSYDGKDEESSSEDVHFAYSMKLWGYVAGDAALEARGNLMLAVMRRSLNTYMLYTSDNSVVPRKLLENKTSGILFENKVDHTTYFGANPEYIQGIHMIPVTSVSSYIRGCRFVAEEWDQTLQLIVNDLQDGWRGILMMNRALSNPAESLAFFQAEAFDPQWLDPGMSRSWALAYAALMM</sequence>
<organism evidence="1 2">
    <name type="scientific">Geotrichum galactomycetum</name>
    <dbReference type="NCBI Taxonomy" id="27317"/>
    <lineage>
        <taxon>Eukaryota</taxon>
        <taxon>Fungi</taxon>
        <taxon>Dikarya</taxon>
        <taxon>Ascomycota</taxon>
        <taxon>Saccharomycotina</taxon>
        <taxon>Dipodascomycetes</taxon>
        <taxon>Dipodascales</taxon>
        <taxon>Dipodascaceae</taxon>
        <taxon>Geotrichum</taxon>
    </lineage>
</organism>
<gene>
    <name evidence="1" type="ORF">D0Z00_004449</name>
</gene>
<evidence type="ECO:0000313" key="1">
    <source>
        <dbReference type="EMBL" id="KAF5092715.1"/>
    </source>
</evidence>
<protein>
    <submittedName>
        <fullName evidence="1">Uncharacterized protein</fullName>
    </submittedName>
</protein>
<name>A0ACB6UYE9_9ASCO</name>
<keyword evidence="2" id="KW-1185">Reference proteome</keyword>
<reference evidence="1 2" key="1">
    <citation type="journal article" date="2020" name="Front. Microbiol.">
        <title>Phenotypic and Genetic Characterization of the Cheese Ripening Yeast Geotrichum candidum.</title>
        <authorList>
            <person name="Perkins V."/>
            <person name="Vignola S."/>
            <person name="Lessard M.H."/>
            <person name="Plante P.L."/>
            <person name="Corbeil J."/>
            <person name="Dugat-Bony E."/>
            <person name="Frenette M."/>
            <person name="Labrie S."/>
        </authorList>
    </citation>
    <scope>NUCLEOTIDE SEQUENCE [LARGE SCALE GENOMIC DNA]</scope>
    <source>
        <strain evidence="1 2">LMA-1147</strain>
    </source>
</reference>
<comment type="caution">
    <text evidence="1">The sequence shown here is derived from an EMBL/GenBank/DDBJ whole genome shotgun (WGS) entry which is preliminary data.</text>
</comment>
<evidence type="ECO:0000313" key="2">
    <source>
        <dbReference type="Proteomes" id="UP000744676"/>
    </source>
</evidence>
<proteinExistence type="predicted"/>
<accession>A0ACB6UYE9</accession>
<dbReference type="Proteomes" id="UP000744676">
    <property type="component" value="Unassembled WGS sequence"/>
</dbReference>
<dbReference type="EMBL" id="QVQA01000336">
    <property type="protein sequence ID" value="KAF5092715.1"/>
    <property type="molecule type" value="Genomic_DNA"/>
</dbReference>